<proteinExistence type="predicted"/>
<dbReference type="NCBIfam" id="NF041195">
    <property type="entry name" value="ScbA_BarX_GamBu"/>
    <property type="match status" value="1"/>
</dbReference>
<name>A0ABP9BDG8_9ACTN</name>
<dbReference type="InterPro" id="IPR005509">
    <property type="entry name" value="AfsA_hotdog_dom"/>
</dbReference>
<sequence length="319" mass="34569">MDRTPVLGVPQPAGTTERTGEPIGPAAARRGTATRELVHRARETDVLPASWESLGEDRFTVRVTWPDTHEVFVAPDGRPDPVLLVETLRQSAILLCHAAFAVPLDHHFLMEDLHYRARPGLLDVSGGPAELHLDVDCSDIRRRGAALAATDCRIRVRDGERTVATGGGRLGISTPRAYRRLRGAPLPPALAGLAIPLPHRRVERAGPAQVVLAPTPESGRWQLRADPRNTTLFGRATDHYPGMILVEAAHQAARALLYPAAFRPASFTIRFHRYVEFAPPCWIEAHTVPTRVAGATAVRVVGRQGGDAVFTASLTGGAR</sequence>
<evidence type="ECO:0000256" key="1">
    <source>
        <dbReference type="SAM" id="MobiDB-lite"/>
    </source>
</evidence>
<reference evidence="4" key="1">
    <citation type="journal article" date="2019" name="Int. J. Syst. Evol. Microbiol.">
        <title>The Global Catalogue of Microorganisms (GCM) 10K type strain sequencing project: providing services to taxonomists for standard genome sequencing and annotation.</title>
        <authorList>
            <consortium name="The Broad Institute Genomics Platform"/>
            <consortium name="The Broad Institute Genome Sequencing Center for Infectious Disease"/>
            <person name="Wu L."/>
            <person name="Ma J."/>
        </authorList>
    </citation>
    <scope>NUCLEOTIDE SEQUENCE [LARGE SCALE GENOMIC DNA]</scope>
    <source>
        <strain evidence="4">JCM 18324</strain>
    </source>
</reference>
<organism evidence="3 4">
    <name type="scientific">Streptomyces sanyensis</name>
    <dbReference type="NCBI Taxonomy" id="568869"/>
    <lineage>
        <taxon>Bacteria</taxon>
        <taxon>Bacillati</taxon>
        <taxon>Actinomycetota</taxon>
        <taxon>Actinomycetes</taxon>
        <taxon>Kitasatosporales</taxon>
        <taxon>Streptomycetaceae</taxon>
        <taxon>Streptomyces</taxon>
    </lineage>
</organism>
<accession>A0ABP9BDG8</accession>
<dbReference type="EMBL" id="BAABJV010000021">
    <property type="protein sequence ID" value="GAA4793370.1"/>
    <property type="molecule type" value="Genomic_DNA"/>
</dbReference>
<dbReference type="RefSeq" id="WP_345615919.1">
    <property type="nucleotide sequence ID" value="NZ_BAABJV010000021.1"/>
</dbReference>
<comment type="caution">
    <text evidence="3">The sequence shown here is derived from an EMBL/GenBank/DDBJ whole genome shotgun (WGS) entry which is preliminary data.</text>
</comment>
<protein>
    <submittedName>
        <fullName evidence="3">Gamma-butyrolactone biosynthesis protein ScbA</fullName>
    </submittedName>
</protein>
<dbReference type="InterPro" id="IPR047757">
    <property type="entry name" value="AfsA-like"/>
</dbReference>
<evidence type="ECO:0000259" key="2">
    <source>
        <dbReference type="Pfam" id="PF03756"/>
    </source>
</evidence>
<evidence type="ECO:0000313" key="4">
    <source>
        <dbReference type="Proteomes" id="UP001501147"/>
    </source>
</evidence>
<feature type="domain" description="A-factor biosynthesis hotdog" evidence="2">
    <location>
        <begin position="37"/>
        <end position="166"/>
    </location>
</feature>
<dbReference type="Proteomes" id="UP001501147">
    <property type="component" value="Unassembled WGS sequence"/>
</dbReference>
<keyword evidence="4" id="KW-1185">Reference proteome</keyword>
<dbReference type="Pfam" id="PF03756">
    <property type="entry name" value="AfsA"/>
    <property type="match status" value="2"/>
</dbReference>
<feature type="domain" description="A-factor biosynthesis hotdog" evidence="2">
    <location>
        <begin position="203"/>
        <end position="315"/>
    </location>
</feature>
<feature type="region of interest" description="Disordered" evidence="1">
    <location>
        <begin position="1"/>
        <end position="29"/>
    </location>
</feature>
<gene>
    <name evidence="3" type="primary">scbA</name>
    <name evidence="3" type="ORF">GCM10023329_52110</name>
</gene>
<evidence type="ECO:0000313" key="3">
    <source>
        <dbReference type="EMBL" id="GAA4793370.1"/>
    </source>
</evidence>